<name>A0A0A9CRL6_ARUDO</name>
<evidence type="ECO:0000313" key="1">
    <source>
        <dbReference type="EMBL" id="JAD76040.1"/>
    </source>
</evidence>
<sequence length="33" mass="3789">MTHNRRPVQQKAPLVVAKHMLKCSLVQFVDKGQ</sequence>
<organism evidence="1">
    <name type="scientific">Arundo donax</name>
    <name type="common">Giant reed</name>
    <name type="synonym">Donax arundinaceus</name>
    <dbReference type="NCBI Taxonomy" id="35708"/>
    <lineage>
        <taxon>Eukaryota</taxon>
        <taxon>Viridiplantae</taxon>
        <taxon>Streptophyta</taxon>
        <taxon>Embryophyta</taxon>
        <taxon>Tracheophyta</taxon>
        <taxon>Spermatophyta</taxon>
        <taxon>Magnoliopsida</taxon>
        <taxon>Liliopsida</taxon>
        <taxon>Poales</taxon>
        <taxon>Poaceae</taxon>
        <taxon>PACMAD clade</taxon>
        <taxon>Arundinoideae</taxon>
        <taxon>Arundineae</taxon>
        <taxon>Arundo</taxon>
    </lineage>
</organism>
<protein>
    <submittedName>
        <fullName evidence="1">Uncharacterized protein</fullName>
    </submittedName>
</protein>
<dbReference type="AlphaFoldDB" id="A0A0A9CRL6"/>
<proteinExistence type="predicted"/>
<reference evidence="1" key="2">
    <citation type="journal article" date="2015" name="Data Brief">
        <title>Shoot transcriptome of the giant reed, Arundo donax.</title>
        <authorList>
            <person name="Barrero R.A."/>
            <person name="Guerrero F.D."/>
            <person name="Moolhuijzen P."/>
            <person name="Goolsby J.A."/>
            <person name="Tidwell J."/>
            <person name="Bellgard S.E."/>
            <person name="Bellgard M.I."/>
        </authorList>
    </citation>
    <scope>NUCLEOTIDE SEQUENCE</scope>
    <source>
        <tissue evidence="1">Shoot tissue taken approximately 20 cm above the soil surface</tissue>
    </source>
</reference>
<dbReference type="EMBL" id="GBRH01221855">
    <property type="protein sequence ID" value="JAD76040.1"/>
    <property type="molecule type" value="Transcribed_RNA"/>
</dbReference>
<reference evidence="1" key="1">
    <citation type="submission" date="2014-09" db="EMBL/GenBank/DDBJ databases">
        <authorList>
            <person name="Magalhaes I.L.F."/>
            <person name="Oliveira U."/>
            <person name="Santos F.R."/>
            <person name="Vidigal T.H.D.A."/>
            <person name="Brescovit A.D."/>
            <person name="Santos A.J."/>
        </authorList>
    </citation>
    <scope>NUCLEOTIDE SEQUENCE</scope>
    <source>
        <tissue evidence="1">Shoot tissue taken approximately 20 cm above the soil surface</tissue>
    </source>
</reference>
<accession>A0A0A9CRL6</accession>